<evidence type="ECO:0000256" key="3">
    <source>
        <dbReference type="ARBA" id="ARBA00012756"/>
    </source>
</evidence>
<dbReference type="SUPFAM" id="SSF49785">
    <property type="entry name" value="Galactose-binding domain-like"/>
    <property type="match status" value="1"/>
</dbReference>
<keyword evidence="12" id="KW-1185">Reference proteome</keyword>
<feature type="domain" description="Glycoside hydrolase family 2 catalytic" evidence="9">
    <location>
        <begin position="337"/>
        <end position="487"/>
    </location>
</feature>
<evidence type="ECO:0000259" key="10">
    <source>
        <dbReference type="Pfam" id="PF02837"/>
    </source>
</evidence>
<feature type="region of interest" description="Disordered" evidence="6">
    <location>
        <begin position="942"/>
        <end position="961"/>
    </location>
</feature>
<comment type="catalytic activity">
    <reaction evidence="1">
        <text>Hydrolysis of terminal non-reducing beta-D-galactose residues in beta-D-galactosides.</text>
        <dbReference type="EC" id="3.2.1.23"/>
    </reaction>
</comment>
<feature type="domain" description="Glycoside hydrolase family 2 immunoglobulin-like beta-sandwich" evidence="8">
    <location>
        <begin position="223"/>
        <end position="332"/>
    </location>
</feature>
<keyword evidence="7" id="KW-0732">Signal</keyword>
<dbReference type="GO" id="GO:0004565">
    <property type="term" value="F:beta-galactosidase activity"/>
    <property type="evidence" value="ECO:0007669"/>
    <property type="project" value="UniProtKB-EC"/>
</dbReference>
<dbReference type="InterPro" id="IPR006103">
    <property type="entry name" value="Glyco_hydro_2_cat"/>
</dbReference>
<proteinExistence type="inferred from homology"/>
<feature type="signal peptide" evidence="7">
    <location>
        <begin position="1"/>
        <end position="23"/>
    </location>
</feature>
<dbReference type="PANTHER" id="PTHR46323:SF2">
    <property type="entry name" value="BETA-GALACTOSIDASE"/>
    <property type="match status" value="1"/>
</dbReference>
<dbReference type="InterPro" id="IPR017853">
    <property type="entry name" value="GH"/>
</dbReference>
<dbReference type="GO" id="GO:0005990">
    <property type="term" value="P:lactose catabolic process"/>
    <property type="evidence" value="ECO:0007669"/>
    <property type="project" value="TreeGrafter"/>
</dbReference>
<evidence type="ECO:0000313" key="11">
    <source>
        <dbReference type="EMBL" id="AVR47421.1"/>
    </source>
</evidence>
<evidence type="ECO:0000259" key="9">
    <source>
        <dbReference type="Pfam" id="PF02836"/>
    </source>
</evidence>
<keyword evidence="4" id="KW-0378">Hydrolase</keyword>
<accession>A0A2R3ZAZ9</accession>
<dbReference type="Pfam" id="PF02837">
    <property type="entry name" value="Glyco_hydro_2_N"/>
    <property type="match status" value="1"/>
</dbReference>
<dbReference type="KEGG" id="grs:C7S20_10400"/>
<dbReference type="InterPro" id="IPR008979">
    <property type="entry name" value="Galactose-bd-like_sf"/>
</dbReference>
<feature type="chain" id="PRO_5015323316" description="beta-galactosidase" evidence="7">
    <location>
        <begin position="24"/>
        <end position="961"/>
    </location>
</feature>
<sequence>MKEMRIVVLILLSSIGFSLQAQVRDTIDLEGQWKFQKDEKDLGVNEKWYNKTLDGEIELPGSMRVRGKGDPVTLETQWTGSIYDSSFYFNPRYKKYRQPGDVKFPFWLTPEKQYKGAAWYQKEVVIPKTWKNKHIKLFLERAHTETILWIDSVKVGMRNSLVAPHQYELDSLLSPGKHRISLRIDNRIKNINVGPDSHSITDHTQGNWNGMIGKLKLTATAPVYISGVQAYPDLNAKEVNLKIALASMEGIGDEGRLEIWGSSFNSERKDSIKRQSYSYAYEGKADTLHLSIPMGDDFLTWDEFDPALYLLKLKLHSATSEEDQYQVQFAMREFKTDGKNFTINGRPVFLRGTVDNAVFPLTGYPDMDLDSWLRIFRIIKAHGLNHVRYHSWCPPEAAFKAADLEGLYLQPEGPSWANHGTALGVGRPVDKYIYQEANRMARQYGNYASFCMMAYGNEPRGRQVEYLSSFNAYWKKKDPRRIYTGASVGGSWPVIPNNEYMVRGGARDLRWKNSAPQTKANFERAIANFDVPFVSHEMGQYCVFPNFKEITKYKGAYKAKNFELFREDLKDHHMASQAHDFFMASGKLQALCYKYTIEKALRTPDYSGFQLLSLNDYPGQGTALVGVLDAFWDPKPYINKEDFREFCNSTVPLAEIPHFVFTTTEEFTAVLEVSHYGKQALQKDLFWEIKAEDGQLIKKGSFPHSSLSFGLNKIGSIEADLDSVVTPGKFTLSVNVQGTSFHNHWNFWVFPAKTPEIRPDFYTCTSLNEKAKEVLRAGGKVFLNAAGKVVKGEEVKQTFLPVFWNTSWFQMRPPHTLGILVNPRHPIFTEFPTSYHSDLQWWSIVNNTQVMNLEDFPESFKPLIQPIDTWFMNRRLAMIFEAKVGKGKLLVCSVDLQDPGKDAAAHQLFYSLRKYMESKDFDPKQEVELSVIEDIFESPSKQQFNNYSKEGPDELKPDQKK</sequence>
<dbReference type="Pfam" id="PF00703">
    <property type="entry name" value="Glyco_hydro_2"/>
    <property type="match status" value="1"/>
</dbReference>
<dbReference type="GO" id="GO:0009341">
    <property type="term" value="C:beta-galactosidase complex"/>
    <property type="evidence" value="ECO:0007669"/>
    <property type="project" value="TreeGrafter"/>
</dbReference>
<dbReference type="InterPro" id="IPR006104">
    <property type="entry name" value="Glyco_hydro_2_N"/>
</dbReference>
<keyword evidence="5" id="KW-0326">Glycosidase</keyword>
<dbReference type="InterPro" id="IPR050347">
    <property type="entry name" value="Bact_Beta-galactosidase"/>
</dbReference>
<feature type="domain" description="Glycosyl hydrolases family 2 sugar binding" evidence="10">
    <location>
        <begin position="29"/>
        <end position="211"/>
    </location>
</feature>
<dbReference type="Gene3D" id="3.20.20.80">
    <property type="entry name" value="Glycosidases"/>
    <property type="match status" value="1"/>
</dbReference>
<feature type="compositionally biased region" description="Basic and acidic residues" evidence="6">
    <location>
        <begin position="950"/>
        <end position="961"/>
    </location>
</feature>
<dbReference type="Proteomes" id="UP000241507">
    <property type="component" value="Chromosome"/>
</dbReference>
<gene>
    <name evidence="11" type="ORF">C7S20_10400</name>
</gene>
<organism evidence="11 12">
    <name type="scientific">Christiangramia fulva</name>
    <dbReference type="NCBI Taxonomy" id="2126553"/>
    <lineage>
        <taxon>Bacteria</taxon>
        <taxon>Pseudomonadati</taxon>
        <taxon>Bacteroidota</taxon>
        <taxon>Flavobacteriia</taxon>
        <taxon>Flavobacteriales</taxon>
        <taxon>Flavobacteriaceae</taxon>
        <taxon>Christiangramia</taxon>
    </lineage>
</organism>
<dbReference type="OrthoDB" id="9814867at2"/>
<dbReference type="PANTHER" id="PTHR46323">
    <property type="entry name" value="BETA-GALACTOSIDASE"/>
    <property type="match status" value="1"/>
</dbReference>
<dbReference type="EC" id="3.2.1.23" evidence="3"/>
<evidence type="ECO:0000256" key="2">
    <source>
        <dbReference type="ARBA" id="ARBA00007401"/>
    </source>
</evidence>
<comment type="similarity">
    <text evidence="2">Belongs to the glycosyl hydrolase 2 family.</text>
</comment>
<evidence type="ECO:0000256" key="5">
    <source>
        <dbReference type="ARBA" id="ARBA00023295"/>
    </source>
</evidence>
<dbReference type="SUPFAM" id="SSF51445">
    <property type="entry name" value="(Trans)glycosidases"/>
    <property type="match status" value="1"/>
</dbReference>
<evidence type="ECO:0000256" key="6">
    <source>
        <dbReference type="SAM" id="MobiDB-lite"/>
    </source>
</evidence>
<protein>
    <recommendedName>
        <fullName evidence="3">beta-galactosidase</fullName>
        <ecNumber evidence="3">3.2.1.23</ecNumber>
    </recommendedName>
</protein>
<evidence type="ECO:0000256" key="4">
    <source>
        <dbReference type="ARBA" id="ARBA00022801"/>
    </source>
</evidence>
<dbReference type="AlphaFoldDB" id="A0A2R3ZAZ9"/>
<name>A0A2R3ZAZ9_9FLAO</name>
<dbReference type="Gene3D" id="2.60.120.260">
    <property type="entry name" value="Galactose-binding domain-like"/>
    <property type="match status" value="1"/>
</dbReference>
<dbReference type="InterPro" id="IPR006102">
    <property type="entry name" value="Ig-like_GH2"/>
</dbReference>
<reference evidence="12" key="1">
    <citation type="submission" date="2018-03" db="EMBL/GenBank/DDBJ databases">
        <title>Gramella fulva sp. nov., isolated from a dry surface of tidal flat.</title>
        <authorList>
            <person name="Hwang S.H."/>
            <person name="Hwang W.M."/>
            <person name="Kang K."/>
            <person name="Ahn T.-Y."/>
        </authorList>
    </citation>
    <scope>NUCLEOTIDE SEQUENCE [LARGE SCALE GENOMIC DNA]</scope>
    <source>
        <strain evidence="12">SH35</strain>
    </source>
</reference>
<evidence type="ECO:0000256" key="1">
    <source>
        <dbReference type="ARBA" id="ARBA00001412"/>
    </source>
</evidence>
<dbReference type="Pfam" id="PF02836">
    <property type="entry name" value="Glyco_hydro_2_C"/>
    <property type="match status" value="1"/>
</dbReference>
<dbReference type="EMBL" id="CP028136">
    <property type="protein sequence ID" value="AVR47421.1"/>
    <property type="molecule type" value="Genomic_DNA"/>
</dbReference>
<evidence type="ECO:0000259" key="8">
    <source>
        <dbReference type="Pfam" id="PF00703"/>
    </source>
</evidence>
<evidence type="ECO:0000256" key="7">
    <source>
        <dbReference type="SAM" id="SignalP"/>
    </source>
</evidence>
<evidence type="ECO:0000313" key="12">
    <source>
        <dbReference type="Proteomes" id="UP000241507"/>
    </source>
</evidence>